<dbReference type="GO" id="GO:0046872">
    <property type="term" value="F:metal ion binding"/>
    <property type="evidence" value="ECO:0007669"/>
    <property type="project" value="UniProtKB-KW"/>
</dbReference>
<dbReference type="GO" id="GO:0042438">
    <property type="term" value="P:melanin biosynthetic process"/>
    <property type="evidence" value="ECO:0007669"/>
    <property type="project" value="UniProtKB-KW"/>
</dbReference>
<evidence type="ECO:0000256" key="2">
    <source>
        <dbReference type="ARBA" id="ARBA00011906"/>
    </source>
</evidence>
<reference evidence="9 10" key="1">
    <citation type="journal article" date="2013" name="PLoS Genet.">
        <title>The genome and development-dependent transcriptomes of Pyronema confluens: a window into fungal evolution.</title>
        <authorList>
            <person name="Traeger S."/>
            <person name="Altegoer F."/>
            <person name="Freitag M."/>
            <person name="Gabaldon T."/>
            <person name="Kempken F."/>
            <person name="Kumar A."/>
            <person name="Marcet-Houben M."/>
            <person name="Poggeler S."/>
            <person name="Stajich J.E."/>
            <person name="Nowrousian M."/>
        </authorList>
    </citation>
    <scope>NUCLEOTIDE SEQUENCE [LARGE SCALE GENOMIC DNA]</scope>
    <source>
        <strain evidence="10">CBS 100304</strain>
        <tissue evidence="9">Vegetative mycelium</tissue>
    </source>
</reference>
<dbReference type="EMBL" id="HF935511">
    <property type="protein sequence ID" value="CCX10098.1"/>
    <property type="molecule type" value="Genomic_DNA"/>
</dbReference>
<dbReference type="InterPro" id="IPR002227">
    <property type="entry name" value="Tyrosinase_Cu-bd"/>
</dbReference>
<sequence length="1248" mass="142593">MIPSKIYYRTFPRTDQPDYDTEVTPEFMKEHFTDFFGGWLQRDDNAGIFTFDEILLKFYGNPTDFKLQIYAVSDASHIENPEKEWFNNHLRFLAIVTPSRKQPFDDWTLFIVGSKYLKEPDGFLQVASWDNNTGINEFRFYEKVNVQPAVGEATKDNYGWTYNGRSSDAFNPSTEYLGPFNGHVNGSVIMKEIRKPWYHWKSGLTADFDACLSTEERKWFSAENAPYLTESSIFSRVTEGSTLEPIIDTGLSKWYGQRVKNAFQIKNKPHTNPVPIKRWMAHILLTTTINIATSTEDPNDHGNTWFIPDNHFLNAELLDRAQMNLVPETPPRSTLTFSQENYDKARAELQMKLMQEYYPEETPSIPGYYTFKTNFGTLGGGKQTGMHSHIDFVAVKDGEGFPFAVLQPSIEDAQATVNLTMVVTYPKKIALLSEHVLNSLLFLDFWNPVYSWRRGVLMDYVPETTTYDETTKTYDFEDVFLRNIRNSSFAKDSSSPEAQLINLIDNYDLVRMQARIKKYLVDVQKRLKTPEGVLDYMKLAECRRRIYRPLPLDEFGYTLPYALNYQVTGLIEMGEDATIQNVPVRGSTWMDNWIKTLWGYDPILIPVSTSASRSTATEATAMNLAPQCPAAQTKGRRANVGSKAAGCPFARTRGVASSTFSGSVQSFICTNPTWDDQISKLFSAPYWLEEPERSKVGQSWIRAMKHWGVDLDLEKYDDVKQKATSIYRHMISRSMPLTDDPNHYFPDDAIETYRLWVNQGCRKSLHDITVPGDVIPVPEESKVALRIRKDLRNLTPQELQTYRAQLDDVLGTGRLHSKWQELGLLHAEWCLHYQEATFPWHRAYLRYVEELIDCPIPYWNGFAVDTSDPESPYAGLPKEFLEETYIHPDGTTRPNPMKYALSLNGQSKAGGEFTTRYKVLEDGPSSPDWVGKINLFKKYHEQVKAAMEKPTFSVPMSYNSPFGLPWANLPAFTDDQADDLYPLRELNFDGAFEQPHDNYHGWVGPDMADNAYTGFDPVFLSMHANLDRLFEVYIRAHPEQTYTANFPLRPFTTLGSTIDYSESREFMYATIGDMTKSTQALGYMYAPPAAADFLDLRTMRQQIQKTACPMGYKAQPGSPEVKTPYVLFTDVKCTKESYQIDVFTPKAASLSPDPVENPYFIGRLTLLAMGPEEVVNGKQCAKDRCGAPQQRTVRILEANCVRDALENAGEKELIQVVTDLQTGEVVAESQWRQWPGFVGKLMWGTKRM</sequence>
<keyword evidence="3" id="KW-0479">Metal-binding</keyword>
<dbReference type="PANTHER" id="PTHR11474:SF76">
    <property type="entry name" value="SHKT DOMAIN-CONTAINING PROTEIN"/>
    <property type="match status" value="1"/>
</dbReference>
<dbReference type="Proteomes" id="UP000018144">
    <property type="component" value="Unassembled WGS sequence"/>
</dbReference>
<comment type="catalytic activity">
    <reaction evidence="7">
        <text>L-tyrosine + O2 = L-dopaquinone + H2O</text>
        <dbReference type="Rhea" id="RHEA:18117"/>
        <dbReference type="ChEBI" id="CHEBI:15377"/>
        <dbReference type="ChEBI" id="CHEBI:15379"/>
        <dbReference type="ChEBI" id="CHEBI:57924"/>
        <dbReference type="ChEBI" id="CHEBI:58315"/>
        <dbReference type="EC" id="1.14.18.1"/>
    </reaction>
</comment>
<evidence type="ECO:0000256" key="3">
    <source>
        <dbReference type="ARBA" id="ARBA00022723"/>
    </source>
</evidence>
<dbReference type="InterPro" id="IPR008922">
    <property type="entry name" value="Di-copper_centre_dom_sf"/>
</dbReference>
<evidence type="ECO:0000313" key="9">
    <source>
        <dbReference type="EMBL" id="CCX10098.1"/>
    </source>
</evidence>
<comment type="catalytic activity">
    <reaction evidence="6">
        <text>2 L-dopa + O2 = 2 L-dopaquinone + 2 H2O</text>
        <dbReference type="Rhea" id="RHEA:34287"/>
        <dbReference type="ChEBI" id="CHEBI:15377"/>
        <dbReference type="ChEBI" id="CHEBI:15379"/>
        <dbReference type="ChEBI" id="CHEBI:57504"/>
        <dbReference type="ChEBI" id="CHEBI:57924"/>
        <dbReference type="EC" id="1.14.18.1"/>
    </reaction>
</comment>
<dbReference type="SUPFAM" id="SSF48056">
    <property type="entry name" value="Di-copper centre-containing domain"/>
    <property type="match status" value="1"/>
</dbReference>
<keyword evidence="10" id="KW-1185">Reference proteome</keyword>
<evidence type="ECO:0000256" key="5">
    <source>
        <dbReference type="ARBA" id="ARBA00023101"/>
    </source>
</evidence>
<dbReference type="GO" id="GO:0004503">
    <property type="term" value="F:tyrosinase activity"/>
    <property type="evidence" value="ECO:0007669"/>
    <property type="project" value="UniProtKB-EC"/>
</dbReference>
<comment type="similarity">
    <text evidence="1">Belongs to the tyrosinase family.</text>
</comment>
<accession>U4L3E2</accession>
<dbReference type="InterPro" id="IPR050316">
    <property type="entry name" value="Tyrosinase/Hemocyanin"/>
</dbReference>
<proteinExistence type="inferred from homology"/>
<dbReference type="AlphaFoldDB" id="U4L3E2"/>
<dbReference type="PROSITE" id="PS00498">
    <property type="entry name" value="TYROSINASE_2"/>
    <property type="match status" value="1"/>
</dbReference>
<dbReference type="STRING" id="1076935.U4L3E2"/>
<dbReference type="eggNOG" id="ENOG502QU7D">
    <property type="taxonomic scope" value="Eukaryota"/>
</dbReference>
<name>U4L3E2_PYROM</name>
<dbReference type="Pfam" id="PF00264">
    <property type="entry name" value="Tyrosinase"/>
    <property type="match status" value="1"/>
</dbReference>
<keyword evidence="4" id="KW-0186">Copper</keyword>
<dbReference type="Gene3D" id="1.10.1280.10">
    <property type="entry name" value="Di-copper center containing domain from catechol oxidase"/>
    <property type="match status" value="1"/>
</dbReference>
<evidence type="ECO:0000259" key="8">
    <source>
        <dbReference type="PROSITE" id="PS00498"/>
    </source>
</evidence>
<gene>
    <name evidence="9" type="ORF">PCON_09691</name>
</gene>
<evidence type="ECO:0000256" key="7">
    <source>
        <dbReference type="ARBA" id="ARBA00048881"/>
    </source>
</evidence>
<evidence type="ECO:0000313" key="10">
    <source>
        <dbReference type="Proteomes" id="UP000018144"/>
    </source>
</evidence>
<protein>
    <recommendedName>
        <fullName evidence="2">tyrosinase</fullName>
        <ecNumber evidence="2">1.14.18.1</ecNumber>
    </recommendedName>
</protein>
<evidence type="ECO:0000256" key="4">
    <source>
        <dbReference type="ARBA" id="ARBA00023008"/>
    </source>
</evidence>
<dbReference type="OrthoDB" id="6132182at2759"/>
<dbReference type="PRINTS" id="PR00092">
    <property type="entry name" value="TYROSINASE"/>
</dbReference>
<keyword evidence="5" id="KW-0470">Melanin biosynthesis</keyword>
<dbReference type="EC" id="1.14.18.1" evidence="2"/>
<evidence type="ECO:0000256" key="6">
    <source>
        <dbReference type="ARBA" id="ARBA00048233"/>
    </source>
</evidence>
<feature type="domain" description="Tyrosinase copper-binding" evidence="8">
    <location>
        <begin position="1016"/>
        <end position="1027"/>
    </location>
</feature>
<dbReference type="PANTHER" id="PTHR11474">
    <property type="entry name" value="TYROSINASE FAMILY MEMBER"/>
    <property type="match status" value="1"/>
</dbReference>
<evidence type="ECO:0000256" key="1">
    <source>
        <dbReference type="ARBA" id="ARBA00009928"/>
    </source>
</evidence>
<organism evidence="9 10">
    <name type="scientific">Pyronema omphalodes (strain CBS 100304)</name>
    <name type="common">Pyronema confluens</name>
    <dbReference type="NCBI Taxonomy" id="1076935"/>
    <lineage>
        <taxon>Eukaryota</taxon>
        <taxon>Fungi</taxon>
        <taxon>Dikarya</taxon>
        <taxon>Ascomycota</taxon>
        <taxon>Pezizomycotina</taxon>
        <taxon>Pezizomycetes</taxon>
        <taxon>Pezizales</taxon>
        <taxon>Pyronemataceae</taxon>
        <taxon>Pyronema</taxon>
    </lineage>
</organism>